<keyword evidence="8" id="KW-1015">Disulfide bond</keyword>
<reference evidence="12 13" key="1">
    <citation type="submission" date="2017-09" db="EMBL/GenBank/DDBJ databases">
        <title>Depth-based differentiation of microbial function through sediment-hosted aquifers and enrichment of novel symbionts in the deep terrestrial subsurface.</title>
        <authorList>
            <person name="Probst A.J."/>
            <person name="Ladd B."/>
            <person name="Jarett J.K."/>
            <person name="Geller-Mcgrath D.E."/>
            <person name="Sieber C.M."/>
            <person name="Emerson J.B."/>
            <person name="Anantharaman K."/>
            <person name="Thomas B.C."/>
            <person name="Malmstrom R."/>
            <person name="Stieglmeier M."/>
            <person name="Klingl A."/>
            <person name="Woyke T."/>
            <person name="Ryan C.M."/>
            <person name="Banfield J.F."/>
        </authorList>
    </citation>
    <scope>NUCLEOTIDE SEQUENCE [LARGE SCALE GENOMIC DNA]</scope>
    <source>
        <strain evidence="12">CG10_big_fil_rev_8_21_14_0_10_36_16</strain>
    </source>
</reference>
<organism evidence="12 13">
    <name type="scientific">Candidatus Yanofskybacteria bacterium CG10_big_fil_rev_8_21_14_0_10_36_16</name>
    <dbReference type="NCBI Taxonomy" id="1975096"/>
    <lineage>
        <taxon>Bacteria</taxon>
        <taxon>Candidatus Yanofskyibacteriota</taxon>
    </lineage>
</organism>
<comment type="similarity">
    <text evidence="2">Belongs to the VKOR family.</text>
</comment>
<keyword evidence="7 10" id="KW-0472">Membrane</keyword>
<comment type="caution">
    <text evidence="12">The sequence shown here is derived from an EMBL/GenBank/DDBJ whole genome shotgun (WGS) entry which is preliminary data.</text>
</comment>
<dbReference type="Proteomes" id="UP000228496">
    <property type="component" value="Unassembled WGS sequence"/>
</dbReference>
<evidence type="ECO:0000256" key="6">
    <source>
        <dbReference type="ARBA" id="ARBA00023002"/>
    </source>
</evidence>
<feature type="transmembrane region" description="Helical" evidence="10">
    <location>
        <begin position="90"/>
        <end position="106"/>
    </location>
</feature>
<name>A0A2J0Q7D6_9BACT</name>
<keyword evidence="4" id="KW-0874">Quinone</keyword>
<dbReference type="PANTHER" id="PTHR34573">
    <property type="entry name" value="VKC DOMAIN-CONTAINING PROTEIN"/>
    <property type="match status" value="1"/>
</dbReference>
<evidence type="ECO:0000256" key="9">
    <source>
        <dbReference type="ARBA" id="ARBA00023284"/>
    </source>
</evidence>
<evidence type="ECO:0000256" key="5">
    <source>
        <dbReference type="ARBA" id="ARBA00022989"/>
    </source>
</evidence>
<evidence type="ECO:0000256" key="10">
    <source>
        <dbReference type="SAM" id="Phobius"/>
    </source>
</evidence>
<evidence type="ECO:0000256" key="2">
    <source>
        <dbReference type="ARBA" id="ARBA00006214"/>
    </source>
</evidence>
<dbReference type="Gene3D" id="1.20.1440.130">
    <property type="entry name" value="VKOR domain"/>
    <property type="match status" value="1"/>
</dbReference>
<feature type="transmembrane region" description="Helical" evidence="10">
    <location>
        <begin position="58"/>
        <end position="78"/>
    </location>
</feature>
<dbReference type="InterPro" id="IPR012932">
    <property type="entry name" value="VKOR"/>
</dbReference>
<evidence type="ECO:0000313" key="13">
    <source>
        <dbReference type="Proteomes" id="UP000228496"/>
    </source>
</evidence>
<dbReference type="PANTHER" id="PTHR34573:SF1">
    <property type="entry name" value="VITAMIN K EPOXIDE REDUCTASE DOMAIN-CONTAINING PROTEIN"/>
    <property type="match status" value="1"/>
</dbReference>
<feature type="transmembrane region" description="Helical" evidence="10">
    <location>
        <begin position="146"/>
        <end position="164"/>
    </location>
</feature>
<evidence type="ECO:0000259" key="11">
    <source>
        <dbReference type="SMART" id="SM00756"/>
    </source>
</evidence>
<evidence type="ECO:0000256" key="8">
    <source>
        <dbReference type="ARBA" id="ARBA00023157"/>
    </source>
</evidence>
<dbReference type="Pfam" id="PF07884">
    <property type="entry name" value="VKOR"/>
    <property type="match status" value="1"/>
</dbReference>
<dbReference type="Gene3D" id="3.40.30.10">
    <property type="entry name" value="Glutaredoxin"/>
    <property type="match status" value="1"/>
</dbReference>
<dbReference type="AlphaFoldDB" id="A0A2J0Q7D6"/>
<keyword evidence="9" id="KW-0676">Redox-active center</keyword>
<keyword evidence="5 10" id="KW-1133">Transmembrane helix</keyword>
<sequence>MAKKHEKKQIALAVLSILGILIMGYLVSLHFSEEEGSFCDLGKGLSCDIVNKSEYSEVAGIPVSMLGIFYFIAVFFTSIFKYDKKTLKKIAFITIAFLGPSLYLTIIELTVIKSICVFCEGSKILMTLIAITAWKGSGTEFKKNHFVSAVVVAILLALLTWGVHSSVGPGDKYNEFAQCLDEKGFLMYGSITCSFCLKQRGLFGDAFQYIKEIECDPRNPHPEVERCVAKNIEHTPTWIQEREDGSEIYRFDPGVQSFKKLSEISGCKLPE</sequence>
<evidence type="ECO:0000313" key="12">
    <source>
        <dbReference type="EMBL" id="PJE50934.1"/>
    </source>
</evidence>
<dbReference type="CDD" id="cd12916">
    <property type="entry name" value="VKOR_1"/>
    <property type="match status" value="1"/>
</dbReference>
<keyword evidence="3 10" id="KW-0812">Transmembrane</keyword>
<accession>A0A2J0Q7D6</accession>
<dbReference type="InterPro" id="IPR038354">
    <property type="entry name" value="VKOR_sf"/>
</dbReference>
<comment type="subcellular location">
    <subcellularLocation>
        <location evidence="1">Membrane</location>
        <topology evidence="1">Multi-pass membrane protein</topology>
    </subcellularLocation>
</comment>
<dbReference type="GO" id="GO:0016491">
    <property type="term" value="F:oxidoreductase activity"/>
    <property type="evidence" value="ECO:0007669"/>
    <property type="project" value="UniProtKB-KW"/>
</dbReference>
<gene>
    <name evidence="12" type="ORF">COV29_01500</name>
</gene>
<dbReference type="EMBL" id="PCXQ01000004">
    <property type="protein sequence ID" value="PJE50934.1"/>
    <property type="molecule type" value="Genomic_DNA"/>
</dbReference>
<keyword evidence="6" id="KW-0560">Oxidoreductase</keyword>
<proteinExistence type="inferred from homology"/>
<feature type="domain" description="Vitamin K epoxide reductase" evidence="11">
    <location>
        <begin position="5"/>
        <end position="137"/>
    </location>
</feature>
<dbReference type="GO" id="GO:0016020">
    <property type="term" value="C:membrane"/>
    <property type="evidence" value="ECO:0007669"/>
    <property type="project" value="UniProtKB-SubCell"/>
</dbReference>
<evidence type="ECO:0000256" key="7">
    <source>
        <dbReference type="ARBA" id="ARBA00023136"/>
    </source>
</evidence>
<protein>
    <recommendedName>
        <fullName evidence="11">Vitamin K epoxide reductase domain-containing protein</fullName>
    </recommendedName>
</protein>
<evidence type="ECO:0000256" key="3">
    <source>
        <dbReference type="ARBA" id="ARBA00022692"/>
    </source>
</evidence>
<evidence type="ECO:0000256" key="1">
    <source>
        <dbReference type="ARBA" id="ARBA00004141"/>
    </source>
</evidence>
<evidence type="ECO:0000256" key="4">
    <source>
        <dbReference type="ARBA" id="ARBA00022719"/>
    </source>
</evidence>
<dbReference type="GO" id="GO:0048038">
    <property type="term" value="F:quinone binding"/>
    <property type="evidence" value="ECO:0007669"/>
    <property type="project" value="UniProtKB-KW"/>
</dbReference>
<feature type="transmembrane region" description="Helical" evidence="10">
    <location>
        <begin position="12"/>
        <end position="31"/>
    </location>
</feature>
<dbReference type="InterPro" id="IPR044698">
    <property type="entry name" value="VKOR/LTO1"/>
</dbReference>
<dbReference type="SMART" id="SM00756">
    <property type="entry name" value="VKc"/>
    <property type="match status" value="1"/>
</dbReference>